<evidence type="ECO:0000256" key="2">
    <source>
        <dbReference type="ARBA" id="ARBA00022692"/>
    </source>
</evidence>
<feature type="transmembrane region" description="Helical" evidence="6">
    <location>
        <begin position="184"/>
        <end position="205"/>
    </location>
</feature>
<comment type="caution">
    <text evidence="8">The sequence shown here is derived from an EMBL/GenBank/DDBJ whole genome shotgun (WGS) entry which is preliminary data.</text>
</comment>
<dbReference type="InterPro" id="IPR049326">
    <property type="entry name" value="Rhodopsin_dom_fungi"/>
</dbReference>
<dbReference type="GO" id="GO:0016020">
    <property type="term" value="C:membrane"/>
    <property type="evidence" value="ECO:0007669"/>
    <property type="project" value="UniProtKB-SubCell"/>
</dbReference>
<dbReference type="Proteomes" id="UP001150941">
    <property type="component" value="Unassembled WGS sequence"/>
</dbReference>
<evidence type="ECO:0000313" key="9">
    <source>
        <dbReference type="Proteomes" id="UP001150941"/>
    </source>
</evidence>
<name>A0A9W9PHL9_9EURO</name>
<evidence type="ECO:0000256" key="1">
    <source>
        <dbReference type="ARBA" id="ARBA00004141"/>
    </source>
</evidence>
<comment type="similarity">
    <text evidence="5">Belongs to the SAT4 family.</text>
</comment>
<dbReference type="PANTHER" id="PTHR33048:SF47">
    <property type="entry name" value="INTEGRAL MEMBRANE PROTEIN-RELATED"/>
    <property type="match status" value="1"/>
</dbReference>
<sequence length="295" mass="32204">MGWDRGDQPSRIGVALIGTGVSLAILVLLFAAARFYTRCMQRVKFGLDDWVFLIAVVAIVTRGIFLVVLVEMTGLGYKPAELSHPAHDVSQTRKGLYVLEIFDIPLTITPAKISLLLFYRRIFCTRSFQITASLIGSIILGLGIATLFQTIFQCSPISAVWDTDVYAPEKIEGMCVNQVVFYRVVSPINLATGIMTTLLPIPWVWKLHLQKGQKISVIGVFLLSGLGTVASAIITEAYFTKLSPKVGDQSAIMGKIGILTLVESAVIVIGVCLVSIWPLDVAAPRLVYEHSFSTA</sequence>
<evidence type="ECO:0000259" key="7">
    <source>
        <dbReference type="Pfam" id="PF20684"/>
    </source>
</evidence>
<feature type="transmembrane region" description="Helical" evidence="6">
    <location>
        <begin position="130"/>
        <end position="152"/>
    </location>
</feature>
<evidence type="ECO:0000313" key="8">
    <source>
        <dbReference type="EMBL" id="KAJ5247024.1"/>
    </source>
</evidence>
<organism evidence="8 9">
    <name type="scientific">Penicillium chermesinum</name>
    <dbReference type="NCBI Taxonomy" id="63820"/>
    <lineage>
        <taxon>Eukaryota</taxon>
        <taxon>Fungi</taxon>
        <taxon>Dikarya</taxon>
        <taxon>Ascomycota</taxon>
        <taxon>Pezizomycotina</taxon>
        <taxon>Eurotiomycetes</taxon>
        <taxon>Eurotiomycetidae</taxon>
        <taxon>Eurotiales</taxon>
        <taxon>Aspergillaceae</taxon>
        <taxon>Penicillium</taxon>
    </lineage>
</organism>
<reference evidence="8" key="2">
    <citation type="journal article" date="2023" name="IMA Fungus">
        <title>Comparative genomic study of the Penicillium genus elucidates a diverse pangenome and 15 lateral gene transfer events.</title>
        <authorList>
            <person name="Petersen C."/>
            <person name="Sorensen T."/>
            <person name="Nielsen M.R."/>
            <person name="Sondergaard T.E."/>
            <person name="Sorensen J.L."/>
            <person name="Fitzpatrick D.A."/>
            <person name="Frisvad J.C."/>
            <person name="Nielsen K.L."/>
        </authorList>
    </citation>
    <scope>NUCLEOTIDE SEQUENCE</scope>
    <source>
        <strain evidence="8">IBT 19713</strain>
    </source>
</reference>
<dbReference type="PANTHER" id="PTHR33048">
    <property type="entry name" value="PTH11-LIKE INTEGRAL MEMBRANE PROTEIN (AFU_ORTHOLOGUE AFUA_5G11245)"/>
    <property type="match status" value="1"/>
</dbReference>
<feature type="transmembrane region" description="Helical" evidence="6">
    <location>
        <begin position="49"/>
        <end position="77"/>
    </location>
</feature>
<keyword evidence="3 6" id="KW-1133">Transmembrane helix</keyword>
<dbReference type="OrthoDB" id="5417844at2759"/>
<feature type="transmembrane region" description="Helical" evidence="6">
    <location>
        <begin position="12"/>
        <end position="37"/>
    </location>
</feature>
<comment type="subcellular location">
    <subcellularLocation>
        <location evidence="1">Membrane</location>
        <topology evidence="1">Multi-pass membrane protein</topology>
    </subcellularLocation>
</comment>
<dbReference type="GeneID" id="83198607"/>
<protein>
    <recommendedName>
        <fullName evidence="7">Rhodopsin domain-containing protein</fullName>
    </recommendedName>
</protein>
<dbReference type="Pfam" id="PF20684">
    <property type="entry name" value="Fung_rhodopsin"/>
    <property type="match status" value="1"/>
</dbReference>
<evidence type="ECO:0000256" key="6">
    <source>
        <dbReference type="SAM" id="Phobius"/>
    </source>
</evidence>
<keyword evidence="4 6" id="KW-0472">Membrane</keyword>
<keyword evidence="2 6" id="KW-0812">Transmembrane</keyword>
<feature type="domain" description="Rhodopsin" evidence="7">
    <location>
        <begin position="33"/>
        <end position="279"/>
    </location>
</feature>
<proteinExistence type="inferred from homology"/>
<accession>A0A9W9PHL9</accession>
<dbReference type="InterPro" id="IPR052337">
    <property type="entry name" value="SAT4-like"/>
</dbReference>
<dbReference type="AlphaFoldDB" id="A0A9W9PHL9"/>
<feature type="transmembrane region" description="Helical" evidence="6">
    <location>
        <begin position="251"/>
        <end position="277"/>
    </location>
</feature>
<dbReference type="RefSeq" id="XP_058334445.1">
    <property type="nucleotide sequence ID" value="XM_058471304.1"/>
</dbReference>
<reference evidence="8" key="1">
    <citation type="submission" date="2022-11" db="EMBL/GenBank/DDBJ databases">
        <authorList>
            <person name="Petersen C."/>
        </authorList>
    </citation>
    <scope>NUCLEOTIDE SEQUENCE</scope>
    <source>
        <strain evidence="8">IBT 19713</strain>
    </source>
</reference>
<evidence type="ECO:0000256" key="4">
    <source>
        <dbReference type="ARBA" id="ARBA00023136"/>
    </source>
</evidence>
<evidence type="ECO:0000256" key="3">
    <source>
        <dbReference type="ARBA" id="ARBA00022989"/>
    </source>
</evidence>
<evidence type="ECO:0000256" key="5">
    <source>
        <dbReference type="ARBA" id="ARBA00038359"/>
    </source>
</evidence>
<feature type="transmembrane region" description="Helical" evidence="6">
    <location>
        <begin position="97"/>
        <end position="118"/>
    </location>
</feature>
<dbReference type="EMBL" id="JAPQKS010000002">
    <property type="protein sequence ID" value="KAJ5247024.1"/>
    <property type="molecule type" value="Genomic_DNA"/>
</dbReference>
<keyword evidence="9" id="KW-1185">Reference proteome</keyword>
<feature type="transmembrane region" description="Helical" evidence="6">
    <location>
        <begin position="217"/>
        <end position="239"/>
    </location>
</feature>
<gene>
    <name evidence="8" type="ORF">N7468_002007</name>
</gene>